<gene>
    <name evidence="12" type="primary">psbZ</name>
</gene>
<comment type="function">
    <text evidence="13">Controls the interaction of photosystem II (PSII) cores with the light-harvesting antenna, regulates electron flow through the 2 photosystem reaction centers. PSII is a light-driven water plastoquinone oxidoreductase, using light energy to abstract electrons from H(2)O, generating a proton gradient subsequently used for ATP formation.</text>
</comment>
<organism evidence="15 16">
    <name type="scientific">Micromonas commoda (strain RCC299 / NOUM17 / CCMP2709)</name>
    <name type="common">Picoplanktonic green alga</name>
    <dbReference type="NCBI Taxonomy" id="296587"/>
    <lineage>
        <taxon>Eukaryota</taxon>
        <taxon>Viridiplantae</taxon>
        <taxon>Chlorophyta</taxon>
        <taxon>Mamiellophyceae</taxon>
        <taxon>Mamiellales</taxon>
        <taxon>Mamiellaceae</taxon>
        <taxon>Micromonas</taxon>
    </lineage>
</organism>
<keyword evidence="8 12" id="KW-0793">Thylakoid</keyword>
<keyword evidence="15" id="KW-0934">Plastid</keyword>
<evidence type="ECO:0000256" key="6">
    <source>
        <dbReference type="ARBA" id="ARBA00022692"/>
    </source>
</evidence>
<dbReference type="Gene3D" id="1.10.287.740">
    <property type="entry name" value="Photosystem II PsbZ, reaction centre"/>
    <property type="match status" value="1"/>
</dbReference>
<dbReference type="GO" id="GO:0009539">
    <property type="term" value="C:photosystem II reaction center"/>
    <property type="evidence" value="ECO:0007669"/>
    <property type="project" value="InterPro"/>
</dbReference>
<comment type="subunit">
    <text evidence="11 12">PSII is composed of 1 copy each of membrane proteins PsbA, PsbB, PsbC, PsbD, PsbE, PsbF, PsbH, PsbI, PsbJ, PsbK, PsbL, PsbM, PsbT, PsbY, PsbZ, Psb30/Ycf12, at least 3 peripheral proteins of the oxygen-evolving complex and a large number of cofactors. It forms dimeric complexes.</text>
</comment>
<sequence length="62" mass="6458">MLVIFQLTLLAFIGLSLALVVGVPVLLASPEGWAQSKGLVLSGSALWMLLVFVVGALNSFVS</sequence>
<keyword evidence="5 12" id="KW-0602">Photosynthesis</keyword>
<evidence type="ECO:0000313" key="16">
    <source>
        <dbReference type="Proteomes" id="UP000002009"/>
    </source>
</evidence>
<dbReference type="OMA" id="MSIVFQI"/>
<protein>
    <recommendedName>
        <fullName evidence="3 12">Photosystem II reaction center protein Z</fullName>
        <shortName evidence="12">PSII-Z</shortName>
    </recommendedName>
</protein>
<evidence type="ECO:0000256" key="13">
    <source>
        <dbReference type="RuleBase" id="RU003472"/>
    </source>
</evidence>
<keyword evidence="10 12" id="KW-0604">Photosystem II</keyword>
<evidence type="ECO:0000256" key="7">
    <source>
        <dbReference type="ARBA" id="ARBA00022989"/>
    </source>
</evidence>
<name>C1KR58_MICCC</name>
<dbReference type="InterPro" id="IPR002644">
    <property type="entry name" value="PSII_PsbZ"/>
</dbReference>
<dbReference type="STRING" id="296587.C1KR58"/>
<evidence type="ECO:0000256" key="4">
    <source>
        <dbReference type="ARBA" id="ARBA00022469"/>
    </source>
</evidence>
<comment type="function">
    <text evidence="12">May control the interaction of photosystem II (PSII) cores with the light-harvesting antenna, regulates electron flow through the 2 photosystem reaction centers. PSII is a light-driven water plastoquinone oxidoreductase, using light energy to abstract electrons from H(2)O, generating a proton gradient subsequently used for ATP formation.</text>
</comment>
<dbReference type="EMBL" id="FJ858267">
    <property type="protein sequence ID" value="ACO55560.1"/>
    <property type="molecule type" value="Genomic_DNA"/>
</dbReference>
<dbReference type="GO" id="GO:0015979">
    <property type="term" value="P:photosynthesis"/>
    <property type="evidence" value="ECO:0007669"/>
    <property type="project" value="UniProtKB-UniRule"/>
</dbReference>
<keyword evidence="15" id="KW-0150">Chloroplast</keyword>
<dbReference type="InterPro" id="IPR036512">
    <property type="entry name" value="PSII_PsbZ_sf"/>
</dbReference>
<dbReference type="AlphaFoldDB" id="C1KR58"/>
<dbReference type="PANTHER" id="PTHR34971">
    <property type="entry name" value="PHOTOSYSTEM II REACTION CENTER PROTEIN Z"/>
    <property type="match status" value="1"/>
</dbReference>
<keyword evidence="16" id="KW-1185">Reference proteome</keyword>
<evidence type="ECO:0000256" key="11">
    <source>
        <dbReference type="ARBA" id="ARBA00038734"/>
    </source>
</evidence>
<keyword evidence="6 12" id="KW-0812">Transmembrane</keyword>
<comment type="subcellular location">
    <subcellularLocation>
        <location evidence="1">Membrane</location>
        <topology evidence="1">Multi-pass membrane protein</topology>
    </subcellularLocation>
    <subcellularLocation>
        <location evidence="12">Plastid</location>
        <location evidence="12">Chloroplast thylakoid membrane</location>
        <topology evidence="12">Multi-pass membrane protein</topology>
    </subcellularLocation>
</comment>
<accession>C1KR58</accession>
<evidence type="ECO:0000256" key="2">
    <source>
        <dbReference type="ARBA" id="ARBA00008367"/>
    </source>
</evidence>
<dbReference type="GO" id="GO:0042549">
    <property type="term" value="P:photosystem II stabilization"/>
    <property type="evidence" value="ECO:0007669"/>
    <property type="project" value="InterPro"/>
</dbReference>
<dbReference type="GO" id="GO:0009535">
    <property type="term" value="C:chloroplast thylakoid membrane"/>
    <property type="evidence" value="ECO:0007669"/>
    <property type="project" value="UniProtKB-SubCell"/>
</dbReference>
<evidence type="ECO:0000256" key="10">
    <source>
        <dbReference type="ARBA" id="ARBA00023276"/>
    </source>
</evidence>
<evidence type="ECO:0000256" key="9">
    <source>
        <dbReference type="ARBA" id="ARBA00023136"/>
    </source>
</evidence>
<dbReference type="Proteomes" id="UP000002009">
    <property type="component" value="Chloroplast Pltd"/>
</dbReference>
<reference evidence="16" key="1">
    <citation type="journal article" date="2009" name="Science">
        <title>Green evolution and dynamic adaptations revealed by genomes of the marine picoeukaryotes Micromonas.</title>
        <authorList>
            <person name="Worden A.Z."/>
            <person name="Lee J.H."/>
            <person name="Mock T."/>
            <person name="Rouze P."/>
            <person name="Simmons M.P."/>
            <person name="Aerts A.L."/>
            <person name="Allen A.E."/>
            <person name="Cuvelier M.L."/>
            <person name="Derelle E."/>
            <person name="Everett M.V."/>
            <person name="Foulon E."/>
            <person name="Grimwood J."/>
            <person name="Gundlach H."/>
            <person name="Henrissat B."/>
            <person name="Napoli C."/>
            <person name="McDonald S.M."/>
            <person name="Parker M.S."/>
            <person name="Rombauts S."/>
            <person name="Salamov A."/>
            <person name="Von Dassow P."/>
            <person name="Badger J.H."/>
            <person name="Coutinho P.M."/>
            <person name="Demir E."/>
            <person name="Dubchak I."/>
            <person name="Gentemann C."/>
            <person name="Eikrem W."/>
            <person name="Gready J.E."/>
            <person name="John U."/>
            <person name="Lanier W."/>
            <person name="Lindquist E.A."/>
            <person name="Lucas S."/>
            <person name="Mayer K.F."/>
            <person name="Moreau H."/>
            <person name="Not F."/>
            <person name="Otillar R."/>
            <person name="Panaud O."/>
            <person name="Pangilinan J."/>
            <person name="Paulsen I."/>
            <person name="Piegu B."/>
            <person name="Poliakov A."/>
            <person name="Robbens S."/>
            <person name="Schmutz J."/>
            <person name="Toulza E."/>
            <person name="Wyss T."/>
            <person name="Zelensky A."/>
            <person name="Zhou K."/>
            <person name="Armbrust E.V."/>
            <person name="Bhattacharya D."/>
            <person name="Goodenough U.W."/>
            <person name="Van de Peer Y."/>
            <person name="Grigoriev I.V."/>
        </authorList>
    </citation>
    <scope>NUCLEOTIDE SEQUENCE [LARGE SCALE GENOMIC DNA]</scope>
    <source>
        <strain evidence="16">RCC299 / NOUM17</strain>
    </source>
</reference>
<keyword evidence="4 12" id="KW-0674">Reaction center</keyword>
<evidence type="ECO:0000313" key="15">
    <source>
        <dbReference type="EMBL" id="ACO55560.1"/>
    </source>
</evidence>
<proteinExistence type="inferred from homology"/>
<dbReference type="RefSeq" id="YP_002808636.1">
    <property type="nucleotide sequence ID" value="NC_012575.1"/>
</dbReference>
<comment type="similarity">
    <text evidence="2 12 13">Belongs to the PsbZ family.</text>
</comment>
<dbReference type="Pfam" id="PF01737">
    <property type="entry name" value="Ycf9"/>
    <property type="match status" value="1"/>
</dbReference>
<evidence type="ECO:0000256" key="8">
    <source>
        <dbReference type="ARBA" id="ARBA00023078"/>
    </source>
</evidence>
<feature type="transmembrane region" description="Helical" evidence="14">
    <location>
        <begin position="38"/>
        <end position="61"/>
    </location>
</feature>
<keyword evidence="7 12" id="KW-1133">Transmembrane helix</keyword>
<evidence type="ECO:0000256" key="3">
    <source>
        <dbReference type="ARBA" id="ARBA00021665"/>
    </source>
</evidence>
<dbReference type="HAMAP" id="MF_00644">
    <property type="entry name" value="PSII_PsbZ"/>
    <property type="match status" value="1"/>
</dbReference>
<dbReference type="NCBIfam" id="TIGR03043">
    <property type="entry name" value="PS_II_psbZ"/>
    <property type="match status" value="1"/>
</dbReference>
<evidence type="ECO:0000256" key="1">
    <source>
        <dbReference type="ARBA" id="ARBA00004141"/>
    </source>
</evidence>
<evidence type="ECO:0000256" key="5">
    <source>
        <dbReference type="ARBA" id="ARBA00022531"/>
    </source>
</evidence>
<geneLocation type="chloroplast" evidence="15"/>
<dbReference type="InParanoid" id="C1KR58"/>
<dbReference type="FunCoup" id="C1KR58">
    <property type="interactions" value="37"/>
</dbReference>
<keyword evidence="9 12" id="KW-0472">Membrane</keyword>
<dbReference type="PANTHER" id="PTHR34971:SF2">
    <property type="entry name" value="PHOTOSYSTEM II REACTION CENTER PROTEIN Z"/>
    <property type="match status" value="1"/>
</dbReference>
<evidence type="ECO:0000256" key="12">
    <source>
        <dbReference type="HAMAP-Rule" id="MF_00644"/>
    </source>
</evidence>
<dbReference type="SUPFAM" id="SSF161055">
    <property type="entry name" value="PsbZ-like"/>
    <property type="match status" value="1"/>
</dbReference>
<evidence type="ECO:0000256" key="14">
    <source>
        <dbReference type="SAM" id="Phobius"/>
    </source>
</evidence>